<feature type="domain" description="Beta-lactamase-related" evidence="3">
    <location>
        <begin position="56"/>
        <end position="375"/>
    </location>
</feature>
<evidence type="ECO:0000256" key="2">
    <source>
        <dbReference type="SAM" id="SignalP"/>
    </source>
</evidence>
<keyword evidence="1" id="KW-0472">Membrane</keyword>
<keyword evidence="1" id="KW-0812">Transmembrane</keyword>
<feature type="transmembrane region" description="Helical" evidence="1">
    <location>
        <begin position="510"/>
        <end position="532"/>
    </location>
</feature>
<organism evidence="4 5">
    <name type="scientific">Kordiimonas pumila</name>
    <dbReference type="NCBI Taxonomy" id="2161677"/>
    <lineage>
        <taxon>Bacteria</taxon>
        <taxon>Pseudomonadati</taxon>
        <taxon>Pseudomonadota</taxon>
        <taxon>Alphaproteobacteria</taxon>
        <taxon>Kordiimonadales</taxon>
        <taxon>Kordiimonadaceae</taxon>
        <taxon>Kordiimonas</taxon>
    </lineage>
</organism>
<evidence type="ECO:0000256" key="1">
    <source>
        <dbReference type="SAM" id="Phobius"/>
    </source>
</evidence>
<feature type="transmembrane region" description="Helical" evidence="1">
    <location>
        <begin position="552"/>
        <end position="571"/>
    </location>
</feature>
<name>A0ABV7D5P8_9PROT</name>
<keyword evidence="2" id="KW-0732">Signal</keyword>
<feature type="transmembrane region" description="Helical" evidence="1">
    <location>
        <begin position="591"/>
        <end position="615"/>
    </location>
</feature>
<reference evidence="5" key="1">
    <citation type="journal article" date="2019" name="Int. J. Syst. Evol. Microbiol.">
        <title>The Global Catalogue of Microorganisms (GCM) 10K type strain sequencing project: providing services to taxonomists for standard genome sequencing and annotation.</title>
        <authorList>
            <consortium name="The Broad Institute Genomics Platform"/>
            <consortium name="The Broad Institute Genome Sequencing Center for Infectious Disease"/>
            <person name="Wu L."/>
            <person name="Ma J."/>
        </authorList>
    </citation>
    <scope>NUCLEOTIDE SEQUENCE [LARGE SCALE GENOMIC DNA]</scope>
    <source>
        <strain evidence="5">KCTC 62164</strain>
    </source>
</reference>
<sequence>MLRALAIGIFLVLGVPVLAQNNTVEVTDAHTKDMHQGTGETLHEVLEATDLKDWVDGYMSAALKQGDIAGAVVSIVQNGRIVMTDGYGYADIEAKTPMDPRRTLMRVGSTSKLFTWTAVMQLVEQGKLDLNEDINSYLDFKIPDAAGGPITMKSLMNHRGGFEEGLKEVLLSDPKKFISNEQFLKAHIRPRIYPVGKVPSYSNYGTALAGYIVQRLSGEHFDDYIDRHILEPLAMNSSTFRQPLPQKYKGRAAKGYIDSTQSPWPFELLIPSPAGSLSSTAEDMANFMIAHLQKGQFEGKQILESSTAETMYSNTAPHQPGFPSIAHGFLTYEENGRRVIGHGGDTILFHTEMKLVPEENVGLFVSFNSRGKQDAFNGIRERIFKDFMDRYFPDTSEPKKQVSIASALSDAKALAGKYRSSRRIQTAFLHILYILDQTTLIANDDGTVHFSSQPYKKYAKTAPNLWQEINGDDAFFVSVVDGVKTLSDMKNPTSVLQEVPLIYNSTLNNVIFLGSIAIMLLALIAWPVGWWLRRIYNQLLSLAGKPLLTHRLTLGFMIVNLIYLFGWYLAVKPLLATQLDIYTPEFDGYLRLLQVSAIIPILGSCIATYNALLALKSDRYWAGKLVSIFYALAMIGILWVASLGGFVSFTLEY</sequence>
<gene>
    <name evidence="4" type="ORF">ACFOKA_09570</name>
</gene>
<feature type="signal peptide" evidence="2">
    <location>
        <begin position="1"/>
        <end position="19"/>
    </location>
</feature>
<feature type="chain" id="PRO_5045179967" evidence="2">
    <location>
        <begin position="20"/>
        <end position="653"/>
    </location>
</feature>
<keyword evidence="1" id="KW-1133">Transmembrane helix</keyword>
<dbReference type="Gene3D" id="3.40.710.10">
    <property type="entry name" value="DD-peptidase/beta-lactamase superfamily"/>
    <property type="match status" value="1"/>
</dbReference>
<dbReference type="InterPro" id="IPR050491">
    <property type="entry name" value="AmpC-like"/>
</dbReference>
<protein>
    <submittedName>
        <fullName evidence="4">Serine hydrolase domain-containing protein</fullName>
        <ecNumber evidence="4">3.-.-.-</ecNumber>
    </submittedName>
</protein>
<proteinExistence type="predicted"/>
<dbReference type="PANTHER" id="PTHR46825">
    <property type="entry name" value="D-ALANYL-D-ALANINE-CARBOXYPEPTIDASE/ENDOPEPTIDASE AMPH"/>
    <property type="match status" value="1"/>
</dbReference>
<evidence type="ECO:0000313" key="4">
    <source>
        <dbReference type="EMBL" id="MFC3052151.1"/>
    </source>
</evidence>
<evidence type="ECO:0000313" key="5">
    <source>
        <dbReference type="Proteomes" id="UP001595444"/>
    </source>
</evidence>
<dbReference type="SUPFAM" id="SSF56601">
    <property type="entry name" value="beta-lactamase/transpeptidase-like"/>
    <property type="match status" value="1"/>
</dbReference>
<dbReference type="RefSeq" id="WP_228073889.1">
    <property type="nucleotide sequence ID" value="NZ_CP061205.1"/>
</dbReference>
<dbReference type="EMBL" id="JBHRSL010000010">
    <property type="protein sequence ID" value="MFC3052151.1"/>
    <property type="molecule type" value="Genomic_DNA"/>
</dbReference>
<accession>A0ABV7D5P8</accession>
<dbReference type="Proteomes" id="UP001595444">
    <property type="component" value="Unassembled WGS sequence"/>
</dbReference>
<dbReference type="PANTHER" id="PTHR46825:SF9">
    <property type="entry name" value="BETA-LACTAMASE-RELATED DOMAIN-CONTAINING PROTEIN"/>
    <property type="match status" value="1"/>
</dbReference>
<dbReference type="GO" id="GO:0016787">
    <property type="term" value="F:hydrolase activity"/>
    <property type="evidence" value="ECO:0007669"/>
    <property type="project" value="UniProtKB-KW"/>
</dbReference>
<dbReference type="InterPro" id="IPR001466">
    <property type="entry name" value="Beta-lactam-related"/>
</dbReference>
<feature type="transmembrane region" description="Helical" evidence="1">
    <location>
        <begin position="627"/>
        <end position="651"/>
    </location>
</feature>
<dbReference type="InterPro" id="IPR012338">
    <property type="entry name" value="Beta-lactam/transpept-like"/>
</dbReference>
<dbReference type="EC" id="3.-.-.-" evidence="4"/>
<dbReference type="Pfam" id="PF00144">
    <property type="entry name" value="Beta-lactamase"/>
    <property type="match status" value="1"/>
</dbReference>
<evidence type="ECO:0000259" key="3">
    <source>
        <dbReference type="Pfam" id="PF00144"/>
    </source>
</evidence>
<keyword evidence="4" id="KW-0378">Hydrolase</keyword>
<keyword evidence="5" id="KW-1185">Reference proteome</keyword>
<comment type="caution">
    <text evidence="4">The sequence shown here is derived from an EMBL/GenBank/DDBJ whole genome shotgun (WGS) entry which is preliminary data.</text>
</comment>